<comment type="similarity">
    <text evidence="3 11">Belongs to the glycosyltransferase 7 family.</text>
</comment>
<evidence type="ECO:0000256" key="9">
    <source>
        <dbReference type="ARBA" id="ARBA00023136"/>
    </source>
</evidence>
<keyword evidence="16" id="KW-1185">Reference proteome</keyword>
<keyword evidence="5 11" id="KW-0808">Transferase</keyword>
<keyword evidence="8 11" id="KW-1133">Transmembrane helix</keyword>
<dbReference type="PANTHER" id="PTHR19300:SF61">
    <property type="entry name" value="BETA-1,4-N-ACETYLGALACTOSAMINYLTRANSFERASE"/>
    <property type="match status" value="1"/>
</dbReference>
<evidence type="ECO:0000256" key="6">
    <source>
        <dbReference type="ARBA" id="ARBA00022692"/>
    </source>
</evidence>
<comment type="function">
    <text evidence="11">Catalyses the transfer of galactose onto proteins or lipids.</text>
</comment>
<feature type="domain" description="Galactosyltransferase N-terminal" evidence="14">
    <location>
        <begin position="139"/>
        <end position="283"/>
    </location>
</feature>
<dbReference type="InterPro" id="IPR027791">
    <property type="entry name" value="Galactosyl_T_C"/>
</dbReference>
<keyword evidence="9 11" id="KW-0472">Membrane</keyword>
<comment type="subcellular location">
    <subcellularLocation>
        <location evidence="1">Membrane</location>
        <topology evidence="1">Single-pass type II membrane protein</topology>
    </subcellularLocation>
</comment>
<reference evidence="15 16" key="1">
    <citation type="submission" date="2024-02" db="EMBL/GenBank/DDBJ databases">
        <authorList>
            <person name="Daric V."/>
            <person name="Darras S."/>
        </authorList>
    </citation>
    <scope>NUCLEOTIDE SEQUENCE [LARGE SCALE GENOMIC DNA]</scope>
</reference>
<organism evidence="15 16">
    <name type="scientific">Clavelina lepadiformis</name>
    <name type="common">Light-bulb sea squirt</name>
    <name type="synonym">Ascidia lepadiformis</name>
    <dbReference type="NCBI Taxonomy" id="159417"/>
    <lineage>
        <taxon>Eukaryota</taxon>
        <taxon>Metazoa</taxon>
        <taxon>Chordata</taxon>
        <taxon>Tunicata</taxon>
        <taxon>Ascidiacea</taxon>
        <taxon>Aplousobranchia</taxon>
        <taxon>Clavelinidae</taxon>
        <taxon>Clavelina</taxon>
    </lineage>
</organism>
<evidence type="ECO:0000256" key="10">
    <source>
        <dbReference type="ARBA" id="ARBA00023180"/>
    </source>
</evidence>
<keyword evidence="7 11" id="KW-0735">Signal-anchor</keyword>
<evidence type="ECO:0000259" key="14">
    <source>
        <dbReference type="Pfam" id="PF13733"/>
    </source>
</evidence>
<proteinExistence type="inferred from homology"/>
<evidence type="ECO:0000256" key="12">
    <source>
        <dbReference type="SAM" id="MobiDB-lite"/>
    </source>
</evidence>
<evidence type="ECO:0000256" key="4">
    <source>
        <dbReference type="ARBA" id="ARBA00022676"/>
    </source>
</evidence>
<dbReference type="PRINTS" id="PR02050">
    <property type="entry name" value="B14GALTRFASE"/>
</dbReference>
<dbReference type="InterPro" id="IPR029044">
    <property type="entry name" value="Nucleotide-diphossugar_trans"/>
</dbReference>
<dbReference type="EMBL" id="CAWYQH010000001">
    <property type="protein sequence ID" value="CAK8672403.1"/>
    <property type="molecule type" value="Genomic_DNA"/>
</dbReference>
<dbReference type="EC" id="2.4.1.-" evidence="11"/>
<comment type="pathway">
    <text evidence="2 11">Protein modification; protein glycosylation.</text>
</comment>
<dbReference type="SUPFAM" id="SSF53448">
    <property type="entry name" value="Nucleotide-diphospho-sugar transferases"/>
    <property type="match status" value="1"/>
</dbReference>
<keyword evidence="4 11" id="KW-0328">Glycosyltransferase</keyword>
<dbReference type="Pfam" id="PF13733">
    <property type="entry name" value="Glyco_transf_7N"/>
    <property type="match status" value="1"/>
</dbReference>
<evidence type="ECO:0000256" key="7">
    <source>
        <dbReference type="ARBA" id="ARBA00022968"/>
    </source>
</evidence>
<comment type="caution">
    <text evidence="15">The sequence shown here is derived from an EMBL/GenBank/DDBJ whole genome shotgun (WGS) entry which is preliminary data.</text>
</comment>
<sequence length="426" mass="48693">MFRLLQMLLIATSAFLPSAFLLFPELQPKDLNMSKFKRVLVVFAIAILMFYTIQSFVGIKVYYKKSLSMCPEVQSAFTLTNTERPDNAQDLNIRKAISTGFPNTTSNLSVGSRLTTAKRSDEDTTTAKPTSTTKAINYCPESSPLLHGNLIISKHKSIFEGNLDPLSYEEISENNPNVQFGGYYPGPANCTPRNSIAVIIPYRDREVHLRYLLTYIHLILQRQQTKYRVFVVEQDDNSTFNKGQIMNSGFRYIKGKYGKEFDCYFFHDVDTIGEDDRIIYRCKGGREVVHLSHKIERLRYRFCCGLTIGGVLGLTSSQLEAVNGFPNAYYGWGGEDDDMSKRILEIAKFTIYRPPGNYVRFRTLFHEIDGQNPKNPERFKLLKEWKNRAGTDGLNSLQTIIPRVVEFPTHMHIYIKSKPAASSRNM</sequence>
<evidence type="ECO:0000256" key="1">
    <source>
        <dbReference type="ARBA" id="ARBA00004606"/>
    </source>
</evidence>
<protein>
    <recommendedName>
        <fullName evidence="11">Beta-1,4-galactosyltransferase</fullName>
        <ecNumber evidence="11">2.4.1.-</ecNumber>
    </recommendedName>
</protein>
<evidence type="ECO:0000256" key="3">
    <source>
        <dbReference type="ARBA" id="ARBA00005735"/>
    </source>
</evidence>
<dbReference type="Pfam" id="PF02709">
    <property type="entry name" value="Glyco_transf_7C"/>
    <property type="match status" value="1"/>
</dbReference>
<dbReference type="Proteomes" id="UP001642483">
    <property type="component" value="Unassembled WGS sequence"/>
</dbReference>
<dbReference type="InterPro" id="IPR003859">
    <property type="entry name" value="Galactosyl_T"/>
</dbReference>
<name>A0ABP0F143_CLALP</name>
<evidence type="ECO:0000313" key="16">
    <source>
        <dbReference type="Proteomes" id="UP001642483"/>
    </source>
</evidence>
<evidence type="ECO:0000256" key="8">
    <source>
        <dbReference type="ARBA" id="ARBA00022989"/>
    </source>
</evidence>
<evidence type="ECO:0000256" key="2">
    <source>
        <dbReference type="ARBA" id="ARBA00004922"/>
    </source>
</evidence>
<feature type="transmembrane region" description="Helical" evidence="11">
    <location>
        <begin position="38"/>
        <end position="59"/>
    </location>
</feature>
<dbReference type="InterPro" id="IPR027995">
    <property type="entry name" value="Galactosyl_T_N"/>
</dbReference>
<dbReference type="Gene3D" id="3.90.550.10">
    <property type="entry name" value="Spore Coat Polysaccharide Biosynthesis Protein SpsA, Chain A"/>
    <property type="match status" value="1"/>
</dbReference>
<evidence type="ECO:0000259" key="13">
    <source>
        <dbReference type="Pfam" id="PF02709"/>
    </source>
</evidence>
<evidence type="ECO:0000256" key="11">
    <source>
        <dbReference type="RuleBase" id="RU368121"/>
    </source>
</evidence>
<feature type="compositionally biased region" description="Polar residues" evidence="12">
    <location>
        <begin position="108"/>
        <end position="117"/>
    </location>
</feature>
<keyword evidence="6 11" id="KW-0812">Transmembrane</keyword>
<keyword evidence="10 11" id="KW-0325">Glycoprotein</keyword>
<dbReference type="PANTHER" id="PTHR19300">
    <property type="entry name" value="BETA-1,4-GALACTOSYLTRANSFERASE"/>
    <property type="match status" value="1"/>
</dbReference>
<evidence type="ECO:0000256" key="5">
    <source>
        <dbReference type="ARBA" id="ARBA00022679"/>
    </source>
</evidence>
<gene>
    <name evidence="15" type="ORF">CVLEPA_LOCUS1356</name>
</gene>
<feature type="domain" description="Galactosyltransferase C-terminal" evidence="13">
    <location>
        <begin position="290"/>
        <end position="367"/>
    </location>
</feature>
<feature type="region of interest" description="Disordered" evidence="12">
    <location>
        <begin position="108"/>
        <end position="134"/>
    </location>
</feature>
<accession>A0ABP0F143</accession>
<evidence type="ECO:0000313" key="15">
    <source>
        <dbReference type="EMBL" id="CAK8672403.1"/>
    </source>
</evidence>